<dbReference type="WBParaSite" id="PSU_v2.g15411.t1">
    <property type="protein sequence ID" value="PSU_v2.g15411.t1"/>
    <property type="gene ID" value="PSU_v2.g15411"/>
</dbReference>
<accession>A0A914Y5D1</accession>
<sequence>MKYYLSPACNLQLEEGHYINHNDQNVFLGQLNFDTTTASRRNTGYKATSILPEPYVDLLNKARCSGSKALNEELFRQPELNQRFLSKLSRFPKNVQKSAEKFEIFAYLHLVQDVIEADMPVVQNVTISINNKSTHGLDRNTISSIKNGKKLKSIIFINVPYQRNLSIKDKFATMVPVHLVRTKEVEAASKNPKLYKVYIAKVISPSQNQGSTTLIATLEAKIKKEFEGINANEKFSIFILQMLMQQIQFYQV</sequence>
<dbReference type="AlphaFoldDB" id="A0A914Y5D1"/>
<dbReference type="Proteomes" id="UP000887577">
    <property type="component" value="Unplaced"/>
</dbReference>
<reference evidence="2" key="1">
    <citation type="submission" date="2022-11" db="UniProtKB">
        <authorList>
            <consortium name="WormBaseParasite"/>
        </authorList>
    </citation>
    <scope>IDENTIFICATION</scope>
</reference>
<name>A0A914Y5D1_9BILA</name>
<evidence type="ECO:0000313" key="1">
    <source>
        <dbReference type="Proteomes" id="UP000887577"/>
    </source>
</evidence>
<organism evidence="1 2">
    <name type="scientific">Panagrolaimus superbus</name>
    <dbReference type="NCBI Taxonomy" id="310955"/>
    <lineage>
        <taxon>Eukaryota</taxon>
        <taxon>Metazoa</taxon>
        <taxon>Ecdysozoa</taxon>
        <taxon>Nematoda</taxon>
        <taxon>Chromadorea</taxon>
        <taxon>Rhabditida</taxon>
        <taxon>Tylenchina</taxon>
        <taxon>Panagrolaimomorpha</taxon>
        <taxon>Panagrolaimoidea</taxon>
        <taxon>Panagrolaimidae</taxon>
        <taxon>Panagrolaimus</taxon>
    </lineage>
</organism>
<evidence type="ECO:0000313" key="2">
    <source>
        <dbReference type="WBParaSite" id="PSU_v2.g15411.t1"/>
    </source>
</evidence>
<proteinExistence type="predicted"/>
<protein>
    <submittedName>
        <fullName evidence="2">Uncharacterized protein</fullName>
    </submittedName>
</protein>
<keyword evidence="1" id="KW-1185">Reference proteome</keyword>